<name>A0A0F9B3E2_9ZZZZ</name>
<proteinExistence type="predicted"/>
<organism evidence="1">
    <name type="scientific">marine sediment metagenome</name>
    <dbReference type="NCBI Taxonomy" id="412755"/>
    <lineage>
        <taxon>unclassified sequences</taxon>
        <taxon>metagenomes</taxon>
        <taxon>ecological metagenomes</taxon>
    </lineage>
</organism>
<dbReference type="AlphaFoldDB" id="A0A0F9B3E2"/>
<dbReference type="EMBL" id="LAZR01054196">
    <property type="protein sequence ID" value="KKK79071.1"/>
    <property type="molecule type" value="Genomic_DNA"/>
</dbReference>
<accession>A0A0F9B3E2</accession>
<reference evidence="1" key="1">
    <citation type="journal article" date="2015" name="Nature">
        <title>Complex archaea that bridge the gap between prokaryotes and eukaryotes.</title>
        <authorList>
            <person name="Spang A."/>
            <person name="Saw J.H."/>
            <person name="Jorgensen S.L."/>
            <person name="Zaremba-Niedzwiedzka K."/>
            <person name="Martijn J."/>
            <person name="Lind A.E."/>
            <person name="van Eijk R."/>
            <person name="Schleper C."/>
            <person name="Guy L."/>
            <person name="Ettema T.J."/>
        </authorList>
    </citation>
    <scope>NUCLEOTIDE SEQUENCE</scope>
</reference>
<comment type="caution">
    <text evidence="1">The sequence shown here is derived from an EMBL/GenBank/DDBJ whole genome shotgun (WGS) entry which is preliminary data.</text>
</comment>
<evidence type="ECO:0000313" key="1">
    <source>
        <dbReference type="EMBL" id="KKK79071.1"/>
    </source>
</evidence>
<gene>
    <name evidence="1" type="ORF">LCGC14_2837210</name>
</gene>
<protein>
    <submittedName>
        <fullName evidence="1">Uncharacterized protein</fullName>
    </submittedName>
</protein>
<sequence length="79" mass="8588">MNGLSHTTRSSLHAELIQLQDAAEEAAITKLESLDFTDPERAHSAADEALLTFIKGTGFEGIAEAYEHVVARCSWWASA</sequence>